<dbReference type="Proteomes" id="UP001177744">
    <property type="component" value="Unassembled WGS sequence"/>
</dbReference>
<evidence type="ECO:0000313" key="3">
    <source>
        <dbReference type="Proteomes" id="UP001177744"/>
    </source>
</evidence>
<gene>
    <name evidence="2" type="ORF">QTO34_005907</name>
</gene>
<protein>
    <submittedName>
        <fullName evidence="2">Uncharacterized protein</fullName>
    </submittedName>
</protein>
<accession>A0AA40HMH1</accession>
<dbReference type="EMBL" id="JAULJE010000016">
    <property type="protein sequence ID" value="KAK1333522.1"/>
    <property type="molecule type" value="Genomic_DNA"/>
</dbReference>
<name>A0AA40HMH1_CNENI</name>
<feature type="compositionally biased region" description="Basic and acidic residues" evidence="1">
    <location>
        <begin position="1"/>
        <end position="18"/>
    </location>
</feature>
<keyword evidence="3" id="KW-1185">Reference proteome</keyword>
<sequence>MKARREDTVKIPASEDPKCSLSVPRLHSLPARPEDTAAPSCIRKGPPSITDFPHPAALPSGPARLGGYFGRWPGRTSPLNVLQYRGQRLPGRFLLRRL</sequence>
<feature type="region of interest" description="Disordered" evidence="1">
    <location>
        <begin position="1"/>
        <end position="56"/>
    </location>
</feature>
<evidence type="ECO:0000313" key="2">
    <source>
        <dbReference type="EMBL" id="KAK1333522.1"/>
    </source>
</evidence>
<organism evidence="2 3">
    <name type="scientific">Cnephaeus nilssonii</name>
    <name type="common">Northern bat</name>
    <name type="synonym">Eptesicus nilssonii</name>
    <dbReference type="NCBI Taxonomy" id="3371016"/>
    <lineage>
        <taxon>Eukaryota</taxon>
        <taxon>Metazoa</taxon>
        <taxon>Chordata</taxon>
        <taxon>Craniata</taxon>
        <taxon>Vertebrata</taxon>
        <taxon>Euteleostomi</taxon>
        <taxon>Mammalia</taxon>
        <taxon>Eutheria</taxon>
        <taxon>Laurasiatheria</taxon>
        <taxon>Chiroptera</taxon>
        <taxon>Yangochiroptera</taxon>
        <taxon>Vespertilionidae</taxon>
        <taxon>Cnephaeus</taxon>
    </lineage>
</organism>
<comment type="caution">
    <text evidence="2">The sequence shown here is derived from an EMBL/GenBank/DDBJ whole genome shotgun (WGS) entry which is preliminary data.</text>
</comment>
<reference evidence="2" key="1">
    <citation type="submission" date="2023-06" db="EMBL/GenBank/DDBJ databases">
        <title>Reference genome for the Northern bat (Eptesicus nilssonii), a most northern bat species.</title>
        <authorList>
            <person name="Laine V.N."/>
            <person name="Pulliainen A.T."/>
            <person name="Lilley T.M."/>
        </authorList>
    </citation>
    <scope>NUCLEOTIDE SEQUENCE</scope>
    <source>
        <strain evidence="2">BLF_Eptnil</strain>
        <tissue evidence="2">Kidney</tissue>
    </source>
</reference>
<proteinExistence type="predicted"/>
<dbReference type="AlphaFoldDB" id="A0AA40HMH1"/>
<evidence type="ECO:0000256" key="1">
    <source>
        <dbReference type="SAM" id="MobiDB-lite"/>
    </source>
</evidence>